<feature type="transmembrane region" description="Helical" evidence="1">
    <location>
        <begin position="69"/>
        <end position="94"/>
    </location>
</feature>
<dbReference type="Proteomes" id="UP000183077">
    <property type="component" value="Unassembled WGS sequence"/>
</dbReference>
<dbReference type="EMBL" id="FNYS01000008">
    <property type="protein sequence ID" value="SEI97412.1"/>
    <property type="molecule type" value="Genomic_DNA"/>
</dbReference>
<evidence type="ECO:0000313" key="3">
    <source>
        <dbReference type="Proteomes" id="UP000183077"/>
    </source>
</evidence>
<evidence type="ECO:0000313" key="2">
    <source>
        <dbReference type="EMBL" id="SEI97412.1"/>
    </source>
</evidence>
<evidence type="ECO:0000256" key="1">
    <source>
        <dbReference type="SAM" id="Phobius"/>
    </source>
</evidence>
<sequence length="100" mass="11716">MTPLISLILVFITQIIGYIFFYSKGIKGWRYVLFVILLFLCILVLPDYFIRLYRPKDGLDSTRCGMVDLGVFLFFWMYGVSGAILTHVLFWLGYKIKESK</sequence>
<keyword evidence="1" id="KW-0472">Membrane</keyword>
<dbReference type="AlphaFoldDB" id="A0A1H6VAV0"/>
<gene>
    <name evidence="2" type="ORF">SAMN04488018_10862</name>
</gene>
<name>A0A1H6VAV0_9FLAO</name>
<feature type="transmembrane region" description="Helical" evidence="1">
    <location>
        <begin position="29"/>
        <end position="49"/>
    </location>
</feature>
<feature type="transmembrane region" description="Helical" evidence="1">
    <location>
        <begin position="6"/>
        <end position="22"/>
    </location>
</feature>
<reference evidence="2 3" key="1">
    <citation type="submission" date="2016-10" db="EMBL/GenBank/DDBJ databases">
        <authorList>
            <person name="de Groot N.N."/>
        </authorList>
    </citation>
    <scope>NUCLEOTIDE SEQUENCE [LARGE SCALE GENOMIC DNA]</scope>
    <source>
        <strain evidence="2 3">DSM 23048</strain>
    </source>
</reference>
<proteinExistence type="predicted"/>
<accession>A0A1H6VAV0</accession>
<keyword evidence="1" id="KW-1133">Transmembrane helix</keyword>
<protein>
    <submittedName>
        <fullName evidence="2">Uncharacterized protein</fullName>
    </submittedName>
</protein>
<organism evidence="2 3">
    <name type="scientific">Myroides marinus</name>
    <dbReference type="NCBI Taxonomy" id="703342"/>
    <lineage>
        <taxon>Bacteria</taxon>
        <taxon>Pseudomonadati</taxon>
        <taxon>Bacteroidota</taxon>
        <taxon>Flavobacteriia</taxon>
        <taxon>Flavobacteriales</taxon>
        <taxon>Flavobacteriaceae</taxon>
        <taxon>Myroides</taxon>
    </lineage>
</organism>
<keyword evidence="1" id="KW-0812">Transmembrane</keyword>